<feature type="transmembrane region" description="Helical" evidence="1">
    <location>
        <begin position="58"/>
        <end position="80"/>
    </location>
</feature>
<feature type="transmembrane region" description="Helical" evidence="1">
    <location>
        <begin position="5"/>
        <end position="21"/>
    </location>
</feature>
<dbReference type="EMBL" id="QPJJ01000005">
    <property type="protein sequence ID" value="RCW72036.1"/>
    <property type="molecule type" value="Genomic_DNA"/>
</dbReference>
<protein>
    <submittedName>
        <fullName evidence="2">Uncharacterized protein</fullName>
    </submittedName>
</protein>
<sequence>MKGLAWFLMLFYLLVTVFWIANSSYLFSILGVSIWLISIILGFIIYKQIKEEVIMKKLMLYSSSFMVFLLILTGIIELIVTSMP</sequence>
<organism evidence="2 3">
    <name type="scientific">Saliterribacillus persicus</name>
    <dbReference type="NCBI Taxonomy" id="930114"/>
    <lineage>
        <taxon>Bacteria</taxon>
        <taxon>Bacillati</taxon>
        <taxon>Bacillota</taxon>
        <taxon>Bacilli</taxon>
        <taxon>Bacillales</taxon>
        <taxon>Bacillaceae</taxon>
        <taxon>Saliterribacillus</taxon>
    </lineage>
</organism>
<keyword evidence="1" id="KW-0812">Transmembrane</keyword>
<keyword evidence="1" id="KW-1133">Transmembrane helix</keyword>
<gene>
    <name evidence="2" type="ORF">DFR57_105221</name>
</gene>
<name>A0A368XY21_9BACI</name>
<keyword evidence="1" id="KW-0472">Membrane</keyword>
<evidence type="ECO:0000313" key="2">
    <source>
        <dbReference type="EMBL" id="RCW72036.1"/>
    </source>
</evidence>
<feature type="transmembrane region" description="Helical" evidence="1">
    <location>
        <begin position="27"/>
        <end position="46"/>
    </location>
</feature>
<comment type="caution">
    <text evidence="2">The sequence shown here is derived from an EMBL/GenBank/DDBJ whole genome shotgun (WGS) entry which is preliminary data.</text>
</comment>
<reference evidence="2 3" key="1">
    <citation type="submission" date="2018-07" db="EMBL/GenBank/DDBJ databases">
        <title>Genomic Encyclopedia of Type Strains, Phase IV (KMG-IV): sequencing the most valuable type-strain genomes for metagenomic binning, comparative biology and taxonomic classification.</title>
        <authorList>
            <person name="Goeker M."/>
        </authorList>
    </citation>
    <scope>NUCLEOTIDE SEQUENCE [LARGE SCALE GENOMIC DNA]</scope>
    <source>
        <strain evidence="2 3">DSM 27696</strain>
    </source>
</reference>
<evidence type="ECO:0000256" key="1">
    <source>
        <dbReference type="SAM" id="Phobius"/>
    </source>
</evidence>
<accession>A0A368XY21</accession>
<dbReference type="AlphaFoldDB" id="A0A368XY21"/>
<dbReference type="RefSeq" id="WP_114352581.1">
    <property type="nucleotide sequence ID" value="NZ_QPJJ01000005.1"/>
</dbReference>
<keyword evidence="3" id="KW-1185">Reference proteome</keyword>
<evidence type="ECO:0000313" key="3">
    <source>
        <dbReference type="Proteomes" id="UP000252585"/>
    </source>
</evidence>
<dbReference type="Proteomes" id="UP000252585">
    <property type="component" value="Unassembled WGS sequence"/>
</dbReference>
<dbReference type="OrthoDB" id="2721108at2"/>
<proteinExistence type="predicted"/>